<reference evidence="2 3" key="1">
    <citation type="journal article" date="2004" name="Proc. Natl. Acad. Sci. U.S.A.">
        <title>Structural flexibility in the Burkholderia mallei genome.</title>
        <authorList>
            <person name="Nierman W.C."/>
            <person name="DeShazer D."/>
            <person name="Kim H.S."/>
            <person name="Tettelin H."/>
            <person name="Nelson K.E."/>
            <person name="Feldblyum T."/>
            <person name="Ulrich R.L."/>
            <person name="Ronning C.M."/>
            <person name="Brinkac L.M."/>
            <person name="Daugherty S.C."/>
            <person name="Davidsen T.D."/>
            <person name="Deboy R.T."/>
            <person name="Dimitrov G."/>
            <person name="Dodson R.J."/>
            <person name="Durkin A.S."/>
            <person name="Gwinn M.L."/>
            <person name="Haft D.H."/>
            <person name="Khouri H."/>
            <person name="Kolonay J.F."/>
            <person name="Madupu R."/>
            <person name="Mohammoud Y."/>
            <person name="Nelson W.C."/>
            <person name="Radune D."/>
            <person name="Romero C.M."/>
            <person name="Sarria S."/>
            <person name="Selengut J."/>
            <person name="Shamblin C."/>
            <person name="Sullivan S.A."/>
            <person name="White O."/>
            <person name="Yu Y."/>
            <person name="Zafar N."/>
            <person name="Zhou L."/>
            <person name="Fraser C.M."/>
        </authorList>
    </citation>
    <scope>NUCLEOTIDE SEQUENCE [LARGE SCALE GENOMIC DNA]</scope>
    <source>
        <strain evidence="2 3">ATCC 23344</strain>
    </source>
</reference>
<feature type="region of interest" description="Disordered" evidence="1">
    <location>
        <begin position="66"/>
        <end position="85"/>
    </location>
</feature>
<gene>
    <name evidence="2" type="ordered locus">BMAA1264</name>
</gene>
<dbReference type="HOGENOM" id="CLU_2104404_0_0_4"/>
<evidence type="ECO:0000313" key="2">
    <source>
        <dbReference type="EMBL" id="AAU46386.1"/>
    </source>
</evidence>
<dbReference type="EMBL" id="CP000011">
    <property type="protein sequence ID" value="AAU46386.1"/>
    <property type="molecule type" value="Genomic_DNA"/>
</dbReference>
<organism evidence="2 3">
    <name type="scientific">Burkholderia mallei (strain ATCC 23344)</name>
    <dbReference type="NCBI Taxonomy" id="243160"/>
    <lineage>
        <taxon>Bacteria</taxon>
        <taxon>Pseudomonadati</taxon>
        <taxon>Pseudomonadota</taxon>
        <taxon>Betaproteobacteria</taxon>
        <taxon>Burkholderiales</taxon>
        <taxon>Burkholderiaceae</taxon>
        <taxon>Burkholderia</taxon>
        <taxon>pseudomallei group</taxon>
    </lineage>
</organism>
<evidence type="ECO:0000256" key="1">
    <source>
        <dbReference type="SAM" id="MobiDB-lite"/>
    </source>
</evidence>
<feature type="compositionally biased region" description="Low complexity" evidence="1">
    <location>
        <begin position="71"/>
        <end position="85"/>
    </location>
</feature>
<protein>
    <submittedName>
        <fullName evidence="2">Uncharacterized protein</fullName>
    </submittedName>
</protein>
<proteinExistence type="predicted"/>
<dbReference type="KEGG" id="bma:BMAA1264"/>
<dbReference type="Proteomes" id="UP000006693">
    <property type="component" value="Chromosome 2"/>
</dbReference>
<keyword evidence="3" id="KW-1185">Reference proteome</keyword>
<dbReference type="AlphaFoldDB" id="A0A0H2WCZ7"/>
<evidence type="ECO:0000313" key="3">
    <source>
        <dbReference type="Proteomes" id="UP000006693"/>
    </source>
</evidence>
<name>A0A0H2WCZ7_BURMA</name>
<accession>A0A0H2WCZ7</accession>
<sequence length="115" mass="13230">MLYRVLPSISITNRFQLTISDARIRARCIAPEILFVSHFWRITRHLHFHENRRLLDRPIPGEWARRRSDAAPRAPAAGCARRGGSARAAARRGPFDEMSCADAKRVRRLNWAANK</sequence>